<name>T1B5B5_9ZZZZ</name>
<feature type="transmembrane region" description="Helical" evidence="7">
    <location>
        <begin position="162"/>
        <end position="185"/>
    </location>
</feature>
<feature type="transmembrane region" description="Helical" evidence="7">
    <location>
        <begin position="197"/>
        <end position="221"/>
    </location>
</feature>
<evidence type="ECO:0000256" key="2">
    <source>
        <dbReference type="ARBA" id="ARBA00006434"/>
    </source>
</evidence>
<evidence type="ECO:0000256" key="5">
    <source>
        <dbReference type="ARBA" id="ARBA00022989"/>
    </source>
</evidence>
<feature type="transmembrane region" description="Helical" evidence="7">
    <location>
        <begin position="124"/>
        <end position="142"/>
    </location>
</feature>
<comment type="caution">
    <text evidence="8">The sequence shown here is derived from an EMBL/GenBank/DDBJ whole genome shotgun (WGS) entry which is preliminary data.</text>
</comment>
<evidence type="ECO:0000313" key="8">
    <source>
        <dbReference type="EMBL" id="EQD48109.1"/>
    </source>
</evidence>
<dbReference type="GO" id="GO:0005886">
    <property type="term" value="C:plasma membrane"/>
    <property type="evidence" value="ECO:0007669"/>
    <property type="project" value="TreeGrafter"/>
</dbReference>
<evidence type="ECO:0000256" key="3">
    <source>
        <dbReference type="ARBA" id="ARBA00022448"/>
    </source>
</evidence>
<feature type="transmembrane region" description="Helical" evidence="7">
    <location>
        <begin position="375"/>
        <end position="397"/>
    </location>
</feature>
<reference evidence="8" key="2">
    <citation type="journal article" date="2014" name="ISME J.">
        <title>Microbial stratification in low pH oxic and suboxic macroscopic growths along an acid mine drainage.</title>
        <authorList>
            <person name="Mendez-Garcia C."/>
            <person name="Mesa V."/>
            <person name="Sprenger R.R."/>
            <person name="Richter M."/>
            <person name="Diez M.S."/>
            <person name="Solano J."/>
            <person name="Bargiela R."/>
            <person name="Golyshina O.V."/>
            <person name="Manteca A."/>
            <person name="Ramos J.L."/>
            <person name="Gallego J.R."/>
            <person name="Llorente I."/>
            <person name="Martins Dos Santos V.A."/>
            <person name="Jensen O.N."/>
            <person name="Pelaez A.I."/>
            <person name="Sanchez J."/>
            <person name="Ferrer M."/>
        </authorList>
    </citation>
    <scope>NUCLEOTIDE SEQUENCE</scope>
</reference>
<feature type="transmembrane region" description="Helical" evidence="7">
    <location>
        <begin position="465"/>
        <end position="486"/>
    </location>
</feature>
<dbReference type="PANTHER" id="PTHR48086">
    <property type="entry name" value="SODIUM/PROLINE SYMPORTER-RELATED"/>
    <property type="match status" value="1"/>
</dbReference>
<evidence type="ECO:0000256" key="4">
    <source>
        <dbReference type="ARBA" id="ARBA00022692"/>
    </source>
</evidence>
<gene>
    <name evidence="8" type="ORF">B2A_08124</name>
</gene>
<dbReference type="EMBL" id="AUZZ01005844">
    <property type="protein sequence ID" value="EQD48109.1"/>
    <property type="molecule type" value="Genomic_DNA"/>
</dbReference>
<protein>
    <submittedName>
        <fullName evidence="8">Na+/solute symporter</fullName>
    </submittedName>
</protein>
<feature type="transmembrane region" description="Helical" evidence="7">
    <location>
        <begin position="77"/>
        <end position="96"/>
    </location>
</feature>
<reference evidence="8" key="1">
    <citation type="submission" date="2013-08" db="EMBL/GenBank/DDBJ databases">
        <authorList>
            <person name="Mendez C."/>
            <person name="Richter M."/>
            <person name="Ferrer M."/>
            <person name="Sanchez J."/>
        </authorList>
    </citation>
    <scope>NUCLEOTIDE SEQUENCE</scope>
</reference>
<feature type="transmembrane region" description="Helical" evidence="7">
    <location>
        <begin position="233"/>
        <end position="252"/>
    </location>
</feature>
<dbReference type="InterPro" id="IPR038377">
    <property type="entry name" value="Na/Glc_symporter_sf"/>
</dbReference>
<evidence type="ECO:0000256" key="7">
    <source>
        <dbReference type="SAM" id="Phobius"/>
    </source>
</evidence>
<dbReference type="InterPro" id="IPR001734">
    <property type="entry name" value="Na/solute_symporter"/>
</dbReference>
<comment type="similarity">
    <text evidence="2">Belongs to the sodium:solute symporter (SSF) (TC 2.A.21) family.</text>
</comment>
<dbReference type="InterPro" id="IPR050277">
    <property type="entry name" value="Sodium:Solute_Symporter"/>
</dbReference>
<dbReference type="AlphaFoldDB" id="T1B5B5"/>
<keyword evidence="3" id="KW-0813">Transport</keyword>
<organism evidence="8">
    <name type="scientific">mine drainage metagenome</name>
    <dbReference type="NCBI Taxonomy" id="410659"/>
    <lineage>
        <taxon>unclassified sequences</taxon>
        <taxon>metagenomes</taxon>
        <taxon>ecological metagenomes</taxon>
    </lineage>
</organism>
<feature type="transmembrane region" description="Helical" evidence="7">
    <location>
        <begin position="273"/>
        <end position="295"/>
    </location>
</feature>
<dbReference type="PROSITE" id="PS50283">
    <property type="entry name" value="NA_SOLUT_SYMP_3"/>
    <property type="match status" value="1"/>
</dbReference>
<feature type="transmembrane region" description="Helical" evidence="7">
    <location>
        <begin position="6"/>
        <end position="27"/>
    </location>
</feature>
<feature type="transmembrane region" description="Helical" evidence="7">
    <location>
        <begin position="428"/>
        <end position="445"/>
    </location>
</feature>
<feature type="transmembrane region" description="Helical" evidence="7">
    <location>
        <begin position="330"/>
        <end position="354"/>
    </location>
</feature>
<accession>T1B5B5</accession>
<proteinExistence type="inferred from homology"/>
<sequence>MIDALTFIVFVTLFVVFIVIGFLGRLFRKGDLSKIEEWGLGGRRMGTALVWFLVGADLFTAYTFIAVPSSMFAVGSLFYFAVPYVSITFAIAMLTMPRLWRYSKKRGYVTGADFVKDKFNSRNLAIIIAVTGIVAELPYIALQVVGMQAILTSMLSGVANVAFVSDVALLLAFLAIAGFTYFAGLRGVTLTAVFKDILIFTTVIAVILAVTFAIGGFGKAFSAVPKYVTLPPAYSTAYISLFVMSAFALYLYPHAINGSLSAQDYKKLRRSQALLPIYAIGLAFIVLFGVLVYAVPKAMTFLHTVPAASRGVLVVPTLIATTMPGWFTGFAFLGIFIGGLVPAAIMAIAVANLLTRNIIKEIKPKMTPHNETRSAKWIAVMFEFIALGFVFVVPATYSIQLQLLGGILILQTLPAIFIALFTDKLNKYSVMVGWAAGIITGITLLEYVNNYGLLTKSLISSPFGVIFIGAIALAVNLLIVLVWSAISPGRASKSFMQAVRNI</sequence>
<evidence type="ECO:0000256" key="1">
    <source>
        <dbReference type="ARBA" id="ARBA00004141"/>
    </source>
</evidence>
<keyword evidence="6 7" id="KW-0472">Membrane</keyword>
<evidence type="ECO:0000256" key="6">
    <source>
        <dbReference type="ARBA" id="ARBA00023136"/>
    </source>
</evidence>
<feature type="transmembrane region" description="Helical" evidence="7">
    <location>
        <begin position="48"/>
        <end position="65"/>
    </location>
</feature>
<keyword evidence="4 7" id="KW-0812">Transmembrane</keyword>
<dbReference type="GO" id="GO:0022857">
    <property type="term" value="F:transmembrane transporter activity"/>
    <property type="evidence" value="ECO:0007669"/>
    <property type="project" value="InterPro"/>
</dbReference>
<dbReference type="Gene3D" id="1.20.1730.10">
    <property type="entry name" value="Sodium/glucose cotransporter"/>
    <property type="match status" value="1"/>
</dbReference>
<comment type="subcellular location">
    <subcellularLocation>
        <location evidence="1">Membrane</location>
        <topology evidence="1">Multi-pass membrane protein</topology>
    </subcellularLocation>
</comment>
<feature type="transmembrane region" description="Helical" evidence="7">
    <location>
        <begin position="403"/>
        <end position="421"/>
    </location>
</feature>
<keyword evidence="5 7" id="KW-1133">Transmembrane helix</keyword>
<dbReference type="PANTHER" id="PTHR48086:SF8">
    <property type="entry name" value="MONOCARBOXYLIC ACID PERMEASE"/>
    <property type="match status" value="1"/>
</dbReference>